<feature type="compositionally biased region" description="Basic and acidic residues" evidence="8">
    <location>
        <begin position="498"/>
        <end position="522"/>
    </location>
</feature>
<evidence type="ECO:0000256" key="1">
    <source>
        <dbReference type="ARBA" id="ARBA00004141"/>
    </source>
</evidence>
<keyword evidence="3 7" id="KW-0813">Transport</keyword>
<name>A0AAV9PF44_9PEZI</name>
<dbReference type="PRINTS" id="PR00171">
    <property type="entry name" value="SUGRTRNSPORT"/>
</dbReference>
<dbReference type="InterPro" id="IPR005828">
    <property type="entry name" value="MFS_sugar_transport-like"/>
</dbReference>
<evidence type="ECO:0000256" key="3">
    <source>
        <dbReference type="ARBA" id="ARBA00022448"/>
    </source>
</evidence>
<dbReference type="AlphaFoldDB" id="A0AAV9PF44"/>
<feature type="transmembrane region" description="Helical" evidence="9">
    <location>
        <begin position="154"/>
        <end position="173"/>
    </location>
</feature>
<feature type="transmembrane region" description="Helical" evidence="9">
    <location>
        <begin position="274"/>
        <end position="293"/>
    </location>
</feature>
<dbReference type="InterPro" id="IPR050360">
    <property type="entry name" value="MFS_Sugar_Transporters"/>
</dbReference>
<dbReference type="RefSeq" id="XP_064661092.1">
    <property type="nucleotide sequence ID" value="XM_064801141.1"/>
</dbReference>
<keyword evidence="4 9" id="KW-0812">Transmembrane</keyword>
<dbReference type="GeneID" id="89925232"/>
<feature type="transmembrane region" description="Helical" evidence="9">
    <location>
        <begin position="313"/>
        <end position="333"/>
    </location>
</feature>
<dbReference type="PROSITE" id="PS50850">
    <property type="entry name" value="MFS"/>
    <property type="match status" value="1"/>
</dbReference>
<feature type="domain" description="Major facilitator superfamily (MFS) profile" evidence="10">
    <location>
        <begin position="16"/>
        <end position="460"/>
    </location>
</feature>
<proteinExistence type="inferred from homology"/>
<organism evidence="11 12">
    <name type="scientific">Saxophila tyrrhenica</name>
    <dbReference type="NCBI Taxonomy" id="1690608"/>
    <lineage>
        <taxon>Eukaryota</taxon>
        <taxon>Fungi</taxon>
        <taxon>Dikarya</taxon>
        <taxon>Ascomycota</taxon>
        <taxon>Pezizomycotina</taxon>
        <taxon>Dothideomycetes</taxon>
        <taxon>Dothideomycetidae</taxon>
        <taxon>Mycosphaerellales</taxon>
        <taxon>Extremaceae</taxon>
        <taxon>Saxophila</taxon>
    </lineage>
</organism>
<accession>A0AAV9PF44</accession>
<evidence type="ECO:0000256" key="2">
    <source>
        <dbReference type="ARBA" id="ARBA00010992"/>
    </source>
</evidence>
<comment type="similarity">
    <text evidence="2 7">Belongs to the major facilitator superfamily. Sugar transporter (TC 2.A.1.1) family.</text>
</comment>
<feature type="transmembrane region" description="Helical" evidence="9">
    <location>
        <begin position="71"/>
        <end position="89"/>
    </location>
</feature>
<dbReference type="GO" id="GO:0016020">
    <property type="term" value="C:membrane"/>
    <property type="evidence" value="ECO:0007669"/>
    <property type="project" value="UniProtKB-SubCell"/>
</dbReference>
<dbReference type="SUPFAM" id="SSF103473">
    <property type="entry name" value="MFS general substrate transporter"/>
    <property type="match status" value="1"/>
</dbReference>
<feature type="region of interest" description="Disordered" evidence="8">
    <location>
        <begin position="496"/>
        <end position="530"/>
    </location>
</feature>
<feature type="transmembrane region" description="Helical" evidence="9">
    <location>
        <begin position="12"/>
        <end position="29"/>
    </location>
</feature>
<evidence type="ECO:0000256" key="9">
    <source>
        <dbReference type="SAM" id="Phobius"/>
    </source>
</evidence>
<dbReference type="Proteomes" id="UP001337655">
    <property type="component" value="Unassembled WGS sequence"/>
</dbReference>
<evidence type="ECO:0000256" key="7">
    <source>
        <dbReference type="RuleBase" id="RU003346"/>
    </source>
</evidence>
<evidence type="ECO:0000259" key="10">
    <source>
        <dbReference type="PROSITE" id="PS50850"/>
    </source>
</evidence>
<comment type="subcellular location">
    <subcellularLocation>
        <location evidence="1">Membrane</location>
        <topology evidence="1">Multi-pass membrane protein</topology>
    </subcellularLocation>
</comment>
<evidence type="ECO:0000256" key="8">
    <source>
        <dbReference type="SAM" id="MobiDB-lite"/>
    </source>
</evidence>
<evidence type="ECO:0000256" key="5">
    <source>
        <dbReference type="ARBA" id="ARBA00022989"/>
    </source>
</evidence>
<comment type="caution">
    <text evidence="11">The sequence shown here is derived from an EMBL/GenBank/DDBJ whole genome shotgun (WGS) entry which is preliminary data.</text>
</comment>
<keyword evidence="12" id="KW-1185">Reference proteome</keyword>
<reference evidence="11 12" key="1">
    <citation type="submission" date="2023-08" db="EMBL/GenBank/DDBJ databases">
        <title>Black Yeasts Isolated from many extreme environments.</title>
        <authorList>
            <person name="Coleine C."/>
            <person name="Stajich J.E."/>
            <person name="Selbmann L."/>
        </authorList>
    </citation>
    <scope>NUCLEOTIDE SEQUENCE [LARGE SCALE GENOMIC DNA]</scope>
    <source>
        <strain evidence="11 12">CCFEE 5935</strain>
    </source>
</reference>
<dbReference type="NCBIfam" id="TIGR00879">
    <property type="entry name" value="SP"/>
    <property type="match status" value="1"/>
</dbReference>
<dbReference type="PANTHER" id="PTHR48022">
    <property type="entry name" value="PLASTIDIC GLUCOSE TRANSPORTER 4"/>
    <property type="match status" value="1"/>
</dbReference>
<dbReference type="InterPro" id="IPR003663">
    <property type="entry name" value="Sugar/inositol_transpt"/>
</dbReference>
<dbReference type="Gene3D" id="1.20.1250.20">
    <property type="entry name" value="MFS general substrate transporter like domains"/>
    <property type="match status" value="1"/>
</dbReference>
<dbReference type="PANTHER" id="PTHR48022:SF45">
    <property type="entry name" value="MAJOR FACILITATOR SUPERFAMILY (MFS) PROFILE DOMAIN-CONTAINING PROTEIN-RELATED"/>
    <property type="match status" value="1"/>
</dbReference>
<feature type="transmembrane region" description="Helical" evidence="9">
    <location>
        <begin position="185"/>
        <end position="207"/>
    </location>
</feature>
<feature type="transmembrane region" description="Helical" evidence="9">
    <location>
        <begin position="340"/>
        <end position="359"/>
    </location>
</feature>
<dbReference type="EMBL" id="JAVRRT010000005">
    <property type="protein sequence ID" value="KAK5172248.1"/>
    <property type="molecule type" value="Genomic_DNA"/>
</dbReference>
<keyword evidence="5 9" id="KW-1133">Transmembrane helix</keyword>
<dbReference type="GO" id="GO:0005351">
    <property type="term" value="F:carbohydrate:proton symporter activity"/>
    <property type="evidence" value="ECO:0007669"/>
    <property type="project" value="TreeGrafter"/>
</dbReference>
<sequence length="530" mass="57781">MQPYFGLRGSKLNAAIWALACFCIMIFGYNQAVAGGVLTSESFQKQFPQMDTVDTEGAEKKHNATIQGTVLGIYVLAGVFGSLACTFLGDVWGRRWTIFAATATELVGVVLMGSSFAFAQFIVSRILVGLGTGGVIATTSVWQAELSKPHSRGSHVSGFGIFCGMGLSLALWIDFGAHYVQSSFAWRFPFLIQIILSLTVMTFIFTLPESPRWLVKMGRIDEAKGIFSATYEVDTDSETVSTNIRDIQLSIEIAQNASLGALFKMGKQRTLHRVVLAATIQMYLQMTGVNSVTSYASTIFQENLGYPTTKADILAASSQIVIILGSIVCSYTVDRFGRRTLMLLSAASMSTCQIALTALGSQPQNTGCLKASVFFIYLYYFVYVLGFLGVPFLYASEIAPVHLRAAVCGISTAVSWLFNFLVVEITPVAFTTIGYRYFVVFAAVNASSIPVVYFFYPETRGRSLEEIDEIFTKSNSVLEPVKVAKRLPQKHLTEMVQADEKTGEGVERLEDIGAEEKEKGGSDDGNGSVS</sequence>
<protein>
    <recommendedName>
        <fullName evidence="10">Major facilitator superfamily (MFS) profile domain-containing protein</fullName>
    </recommendedName>
</protein>
<evidence type="ECO:0000313" key="11">
    <source>
        <dbReference type="EMBL" id="KAK5172248.1"/>
    </source>
</evidence>
<feature type="transmembrane region" description="Helical" evidence="9">
    <location>
        <begin position="371"/>
        <end position="394"/>
    </location>
</feature>
<evidence type="ECO:0000256" key="6">
    <source>
        <dbReference type="ARBA" id="ARBA00023136"/>
    </source>
</evidence>
<gene>
    <name evidence="11" type="ORF">LTR77_003886</name>
</gene>
<dbReference type="InterPro" id="IPR020846">
    <property type="entry name" value="MFS_dom"/>
</dbReference>
<evidence type="ECO:0000313" key="12">
    <source>
        <dbReference type="Proteomes" id="UP001337655"/>
    </source>
</evidence>
<dbReference type="Pfam" id="PF00083">
    <property type="entry name" value="Sugar_tr"/>
    <property type="match status" value="1"/>
</dbReference>
<keyword evidence="6 9" id="KW-0472">Membrane</keyword>
<feature type="transmembrane region" description="Helical" evidence="9">
    <location>
        <begin position="401"/>
        <end position="423"/>
    </location>
</feature>
<dbReference type="InterPro" id="IPR036259">
    <property type="entry name" value="MFS_trans_sf"/>
</dbReference>
<evidence type="ECO:0000256" key="4">
    <source>
        <dbReference type="ARBA" id="ARBA00022692"/>
    </source>
</evidence>
<feature type="transmembrane region" description="Helical" evidence="9">
    <location>
        <begin position="96"/>
        <end position="116"/>
    </location>
</feature>
<feature type="transmembrane region" description="Helical" evidence="9">
    <location>
        <begin position="435"/>
        <end position="456"/>
    </location>
</feature>